<evidence type="ECO:0000313" key="2">
    <source>
        <dbReference type="EMBL" id="GIX73865.1"/>
    </source>
</evidence>
<protein>
    <submittedName>
        <fullName evidence="2">Uncharacterized protein</fullName>
    </submittedName>
</protein>
<name>A0AAV4MPW2_CAEEX</name>
<feature type="region of interest" description="Disordered" evidence="1">
    <location>
        <begin position="1"/>
        <end position="22"/>
    </location>
</feature>
<evidence type="ECO:0000313" key="3">
    <source>
        <dbReference type="Proteomes" id="UP001054945"/>
    </source>
</evidence>
<comment type="caution">
    <text evidence="2">The sequence shown here is derived from an EMBL/GenBank/DDBJ whole genome shotgun (WGS) entry which is preliminary data.</text>
</comment>
<gene>
    <name evidence="2" type="ORF">CEXT_84431</name>
</gene>
<sequence>MRRLLFPEPVTFPSGTRKDEGRSERCGNRIHILCFPFLCRKIDQAQVDVHNSTPILRRHVIDVHPLMDQVLRMGPLETHKGPRLLCFLARNDGWRTLF</sequence>
<proteinExistence type="predicted"/>
<evidence type="ECO:0000256" key="1">
    <source>
        <dbReference type="SAM" id="MobiDB-lite"/>
    </source>
</evidence>
<accession>A0AAV4MPW2</accession>
<dbReference type="Proteomes" id="UP001054945">
    <property type="component" value="Unassembled WGS sequence"/>
</dbReference>
<dbReference type="AlphaFoldDB" id="A0AAV4MPW2"/>
<reference evidence="2 3" key="1">
    <citation type="submission" date="2021-06" db="EMBL/GenBank/DDBJ databases">
        <title>Caerostris extrusa draft genome.</title>
        <authorList>
            <person name="Kono N."/>
            <person name="Arakawa K."/>
        </authorList>
    </citation>
    <scope>NUCLEOTIDE SEQUENCE [LARGE SCALE GENOMIC DNA]</scope>
</reference>
<dbReference type="EMBL" id="BPLR01002452">
    <property type="protein sequence ID" value="GIX73865.1"/>
    <property type="molecule type" value="Genomic_DNA"/>
</dbReference>
<keyword evidence="3" id="KW-1185">Reference proteome</keyword>
<organism evidence="2 3">
    <name type="scientific">Caerostris extrusa</name>
    <name type="common">Bark spider</name>
    <name type="synonym">Caerostris bankana</name>
    <dbReference type="NCBI Taxonomy" id="172846"/>
    <lineage>
        <taxon>Eukaryota</taxon>
        <taxon>Metazoa</taxon>
        <taxon>Ecdysozoa</taxon>
        <taxon>Arthropoda</taxon>
        <taxon>Chelicerata</taxon>
        <taxon>Arachnida</taxon>
        <taxon>Araneae</taxon>
        <taxon>Araneomorphae</taxon>
        <taxon>Entelegynae</taxon>
        <taxon>Araneoidea</taxon>
        <taxon>Araneidae</taxon>
        <taxon>Caerostris</taxon>
    </lineage>
</organism>